<sequence length="435" mass="48537">MSLFPKSAFGQTVFLVGALLLINQVVSYVAVSFYVVKPTIEQVNIMLAKQVKTVFIGVDDGVEVSDEVSKRFLEETGIELLTQREAYINGLGQAREYSMLSNIMSEQLNGSARVRISQTNPLVYWIEPPQAPGYWVRVPLSGFTEANIEFLTFYLTSIGFLSVLGGWLFARHLNRPLKALQEAAMKVSKGDFSTVVDEQGSTEMVEVTRAFNQMSRSIAALEQDRRLLMAGVSHDLRTPLTRIRLATEMMSDDEDYLREGIIHDIEDMNAIIDQFIEYLRHHDKGDNQPEDLNALVEEVVHAEQQHGRDITLTLNPSLPNVPISCVAIKRVLTNMIENALRYSDDSIEVNTHFCARKKYVCVSVLDKGPGIPESELEKVFAPFTQGDQARGSEGSGLGLAIIKRIVTMHNGKVELKNREQGGLCATIYLPIKTPA</sequence>
<dbReference type="NCBIfam" id="NF007004">
    <property type="entry name" value="PRK09467.1"/>
    <property type="match status" value="1"/>
</dbReference>
<feature type="domain" description="HAMP" evidence="17">
    <location>
        <begin position="171"/>
        <end position="223"/>
    </location>
</feature>
<evidence type="ECO:0000256" key="3">
    <source>
        <dbReference type="ARBA" id="ARBA00012438"/>
    </source>
</evidence>
<reference evidence="21" key="3">
    <citation type="submission" date="2019-06" db="EMBL/GenBank/DDBJ databases">
        <title>Co-occurence of chitin degradation, pigmentation and bioactivity in marine Pseudoalteromonas.</title>
        <authorList>
            <person name="Sonnenschein E.C."/>
            <person name="Bech P.K."/>
        </authorList>
    </citation>
    <scope>NUCLEOTIDE SEQUENCE [LARGE SCALE GENOMIC DNA]</scope>
    <source>
        <strain evidence="21">S2897</strain>
    </source>
</reference>
<dbReference type="GO" id="GO:0005524">
    <property type="term" value="F:ATP binding"/>
    <property type="evidence" value="ECO:0007669"/>
    <property type="project" value="UniProtKB-KW"/>
</dbReference>
<protein>
    <recommendedName>
        <fullName evidence="3">histidine kinase</fullName>
        <ecNumber evidence="3">2.7.13.3</ecNumber>
    </recommendedName>
</protein>
<dbReference type="Pfam" id="PF00672">
    <property type="entry name" value="HAMP"/>
    <property type="match status" value="1"/>
</dbReference>
<dbReference type="PROSITE" id="PS50109">
    <property type="entry name" value="HIS_KIN"/>
    <property type="match status" value="1"/>
</dbReference>
<dbReference type="SUPFAM" id="SSF55874">
    <property type="entry name" value="ATPase domain of HSP90 chaperone/DNA topoisomerase II/histidine kinase"/>
    <property type="match status" value="1"/>
</dbReference>
<gene>
    <name evidence="19" type="ORF">CWC05_14820</name>
    <name evidence="18" type="ORF">TW72_01405</name>
</gene>
<dbReference type="InterPro" id="IPR050980">
    <property type="entry name" value="2C_sensor_his_kinase"/>
</dbReference>
<keyword evidence="14 15" id="KW-0472">Membrane</keyword>
<evidence type="ECO:0000313" key="21">
    <source>
        <dbReference type="Proteomes" id="UP000305874"/>
    </source>
</evidence>
<feature type="domain" description="Histidine kinase" evidence="16">
    <location>
        <begin position="231"/>
        <end position="433"/>
    </location>
</feature>
<dbReference type="Gene3D" id="3.30.565.10">
    <property type="entry name" value="Histidine kinase-like ATPase, C-terminal domain"/>
    <property type="match status" value="1"/>
</dbReference>
<evidence type="ECO:0000313" key="20">
    <source>
        <dbReference type="Proteomes" id="UP000033664"/>
    </source>
</evidence>
<dbReference type="PANTHER" id="PTHR44936">
    <property type="entry name" value="SENSOR PROTEIN CREC"/>
    <property type="match status" value="1"/>
</dbReference>
<dbReference type="InterPro" id="IPR003661">
    <property type="entry name" value="HisK_dim/P_dom"/>
</dbReference>
<keyword evidence="20" id="KW-1185">Reference proteome</keyword>
<reference evidence="18 20" key="1">
    <citation type="journal article" date="2015" name="BMC Genomics">
        <title>Genome mining reveals unlocked bioactive potential of marine Gram-negative bacteria.</title>
        <authorList>
            <person name="Machado H."/>
            <person name="Sonnenschein E.C."/>
            <person name="Melchiorsen J."/>
            <person name="Gram L."/>
        </authorList>
    </citation>
    <scope>NUCLEOTIDE SEQUENCE [LARGE SCALE GENOMIC DNA]</scope>
    <source>
        <strain evidence="18 20">S3137</strain>
    </source>
</reference>
<evidence type="ECO:0000256" key="9">
    <source>
        <dbReference type="ARBA" id="ARBA00022741"/>
    </source>
</evidence>
<dbReference type="InterPro" id="IPR003660">
    <property type="entry name" value="HAMP_dom"/>
</dbReference>
<dbReference type="PANTHER" id="PTHR44936:SF5">
    <property type="entry name" value="SENSOR HISTIDINE KINASE ENVZ"/>
    <property type="match status" value="1"/>
</dbReference>
<name>A0A0F4PQ42_9GAMM</name>
<feature type="transmembrane region" description="Helical" evidence="15">
    <location>
        <begin position="12"/>
        <end position="36"/>
    </location>
</feature>
<proteinExistence type="predicted"/>
<dbReference type="eggNOG" id="COG2205">
    <property type="taxonomic scope" value="Bacteria"/>
</dbReference>
<evidence type="ECO:0000256" key="8">
    <source>
        <dbReference type="ARBA" id="ARBA00022692"/>
    </source>
</evidence>
<dbReference type="Pfam" id="PF00512">
    <property type="entry name" value="HisKA"/>
    <property type="match status" value="1"/>
</dbReference>
<evidence type="ECO:0000256" key="7">
    <source>
        <dbReference type="ARBA" id="ARBA00022679"/>
    </source>
</evidence>
<evidence type="ECO:0000256" key="15">
    <source>
        <dbReference type="SAM" id="Phobius"/>
    </source>
</evidence>
<dbReference type="SMART" id="SM00388">
    <property type="entry name" value="HisKA"/>
    <property type="match status" value="1"/>
</dbReference>
<keyword evidence="6" id="KW-0597">Phosphoprotein</keyword>
<dbReference type="GeneID" id="58227140"/>
<dbReference type="SUPFAM" id="SSF158472">
    <property type="entry name" value="HAMP domain-like"/>
    <property type="match status" value="1"/>
</dbReference>
<dbReference type="Gene3D" id="1.10.287.130">
    <property type="match status" value="1"/>
</dbReference>
<dbReference type="OrthoDB" id="9804645at2"/>
<dbReference type="SUPFAM" id="SSF47384">
    <property type="entry name" value="Homodimeric domain of signal transducing histidine kinase"/>
    <property type="match status" value="1"/>
</dbReference>
<dbReference type="GO" id="GO:0000155">
    <property type="term" value="F:phosphorelay sensor kinase activity"/>
    <property type="evidence" value="ECO:0007669"/>
    <property type="project" value="InterPro"/>
</dbReference>
<dbReference type="PATRIC" id="fig|151081.8.peg.1459"/>
<reference evidence="19 21" key="2">
    <citation type="submission" date="2017-12" db="EMBL/GenBank/DDBJ databases">
        <authorList>
            <person name="Paulsen S."/>
            <person name="Gram L.K."/>
        </authorList>
    </citation>
    <scope>NUCLEOTIDE SEQUENCE [LARGE SCALE GENOMIC DNA]</scope>
    <source>
        <strain evidence="19 21">S2897</strain>
    </source>
</reference>
<dbReference type="GO" id="GO:0005886">
    <property type="term" value="C:plasma membrane"/>
    <property type="evidence" value="ECO:0007669"/>
    <property type="project" value="UniProtKB-SubCell"/>
</dbReference>
<evidence type="ECO:0000256" key="1">
    <source>
        <dbReference type="ARBA" id="ARBA00000085"/>
    </source>
</evidence>
<keyword evidence="4" id="KW-1003">Cell membrane</keyword>
<comment type="catalytic activity">
    <reaction evidence="1">
        <text>ATP + protein L-histidine = ADP + protein N-phospho-L-histidine.</text>
        <dbReference type="EC" id="2.7.13.3"/>
    </reaction>
</comment>
<evidence type="ECO:0000313" key="19">
    <source>
        <dbReference type="EMBL" id="TMP86229.1"/>
    </source>
</evidence>
<dbReference type="CDD" id="cd00082">
    <property type="entry name" value="HisKA"/>
    <property type="match status" value="1"/>
</dbReference>
<dbReference type="CDD" id="cd06225">
    <property type="entry name" value="HAMP"/>
    <property type="match status" value="1"/>
</dbReference>
<dbReference type="InterPro" id="IPR036890">
    <property type="entry name" value="HATPase_C_sf"/>
</dbReference>
<dbReference type="STRING" id="151081.TW72_01405"/>
<evidence type="ECO:0000256" key="5">
    <source>
        <dbReference type="ARBA" id="ARBA00022519"/>
    </source>
</evidence>
<evidence type="ECO:0000256" key="13">
    <source>
        <dbReference type="ARBA" id="ARBA00023012"/>
    </source>
</evidence>
<comment type="caution">
    <text evidence="18">The sequence shown here is derived from an EMBL/GenBank/DDBJ whole genome shotgun (WGS) entry which is preliminary data.</text>
</comment>
<dbReference type="InterPro" id="IPR003594">
    <property type="entry name" value="HATPase_dom"/>
</dbReference>
<dbReference type="EMBL" id="PNCG01000015">
    <property type="protein sequence ID" value="TMP86229.1"/>
    <property type="molecule type" value="Genomic_DNA"/>
</dbReference>
<organism evidence="18 20">
    <name type="scientific">Pseudoalteromonas ruthenica</name>
    <dbReference type="NCBI Taxonomy" id="151081"/>
    <lineage>
        <taxon>Bacteria</taxon>
        <taxon>Pseudomonadati</taxon>
        <taxon>Pseudomonadota</taxon>
        <taxon>Gammaproteobacteria</taxon>
        <taxon>Alteromonadales</taxon>
        <taxon>Pseudoalteromonadaceae</taxon>
        <taxon>Pseudoalteromonas</taxon>
    </lineage>
</organism>
<dbReference type="EC" id="2.7.13.3" evidence="3"/>
<dbReference type="EMBL" id="JXXZ01000002">
    <property type="protein sequence ID" value="KJZ01637.1"/>
    <property type="molecule type" value="Genomic_DNA"/>
</dbReference>
<evidence type="ECO:0000313" key="18">
    <source>
        <dbReference type="EMBL" id="KJZ01637.1"/>
    </source>
</evidence>
<dbReference type="AlphaFoldDB" id="A0A0F4PQ42"/>
<keyword evidence="7" id="KW-0808">Transferase</keyword>
<evidence type="ECO:0000256" key="4">
    <source>
        <dbReference type="ARBA" id="ARBA00022475"/>
    </source>
</evidence>
<evidence type="ECO:0000256" key="10">
    <source>
        <dbReference type="ARBA" id="ARBA00022777"/>
    </source>
</evidence>
<evidence type="ECO:0000256" key="11">
    <source>
        <dbReference type="ARBA" id="ARBA00022840"/>
    </source>
</evidence>
<keyword evidence="8 15" id="KW-0812">Transmembrane</keyword>
<feature type="transmembrane region" description="Helical" evidence="15">
    <location>
        <begin position="150"/>
        <end position="170"/>
    </location>
</feature>
<evidence type="ECO:0000256" key="14">
    <source>
        <dbReference type="ARBA" id="ARBA00023136"/>
    </source>
</evidence>
<dbReference type="PROSITE" id="PS50885">
    <property type="entry name" value="HAMP"/>
    <property type="match status" value="1"/>
</dbReference>
<keyword evidence="11" id="KW-0067">ATP-binding</keyword>
<evidence type="ECO:0000259" key="17">
    <source>
        <dbReference type="PROSITE" id="PS50885"/>
    </source>
</evidence>
<dbReference type="FunFam" id="1.10.287.130:FF:000006">
    <property type="entry name" value="Osmolarity two-component histidine kinase EnvZ"/>
    <property type="match status" value="1"/>
</dbReference>
<dbReference type="Proteomes" id="UP000033664">
    <property type="component" value="Unassembled WGS sequence"/>
</dbReference>
<keyword evidence="13" id="KW-0902">Two-component regulatory system</keyword>
<evidence type="ECO:0000256" key="6">
    <source>
        <dbReference type="ARBA" id="ARBA00022553"/>
    </source>
</evidence>
<dbReference type="Gene3D" id="1.10.8.500">
    <property type="entry name" value="HAMP domain in histidine kinase"/>
    <property type="match status" value="1"/>
</dbReference>
<keyword evidence="9" id="KW-0547">Nucleotide-binding</keyword>
<dbReference type="PRINTS" id="PR00344">
    <property type="entry name" value="BCTRLSENSOR"/>
</dbReference>
<evidence type="ECO:0000256" key="2">
    <source>
        <dbReference type="ARBA" id="ARBA00004429"/>
    </source>
</evidence>
<dbReference type="Pfam" id="PF02518">
    <property type="entry name" value="HATPase_c"/>
    <property type="match status" value="1"/>
</dbReference>
<keyword evidence="5" id="KW-0997">Cell inner membrane</keyword>
<keyword evidence="10 18" id="KW-0418">Kinase</keyword>
<comment type="subcellular location">
    <subcellularLocation>
        <location evidence="2">Cell inner membrane</location>
        <topology evidence="2">Multi-pass membrane protein</topology>
    </subcellularLocation>
</comment>
<dbReference type="SMART" id="SM00304">
    <property type="entry name" value="HAMP"/>
    <property type="match status" value="1"/>
</dbReference>
<dbReference type="Proteomes" id="UP000305874">
    <property type="component" value="Unassembled WGS sequence"/>
</dbReference>
<evidence type="ECO:0000259" key="16">
    <source>
        <dbReference type="PROSITE" id="PS50109"/>
    </source>
</evidence>
<dbReference type="InterPro" id="IPR036097">
    <property type="entry name" value="HisK_dim/P_sf"/>
</dbReference>
<dbReference type="RefSeq" id="WP_022943729.1">
    <property type="nucleotide sequence ID" value="NZ_CP023396.1"/>
</dbReference>
<evidence type="ECO:0000256" key="12">
    <source>
        <dbReference type="ARBA" id="ARBA00022989"/>
    </source>
</evidence>
<keyword evidence="12 15" id="KW-1133">Transmembrane helix</keyword>
<dbReference type="SMART" id="SM00387">
    <property type="entry name" value="HATPase_c"/>
    <property type="match status" value="1"/>
</dbReference>
<dbReference type="InterPro" id="IPR004358">
    <property type="entry name" value="Sig_transdc_His_kin-like_C"/>
</dbReference>
<dbReference type="InterPro" id="IPR005467">
    <property type="entry name" value="His_kinase_dom"/>
</dbReference>
<reference evidence="19" key="4">
    <citation type="submission" date="2019-09" db="EMBL/GenBank/DDBJ databases">
        <title>Co-occurence of chitin degradation, pigmentation and bioactivity in marine Pseudoalteromonas.</title>
        <authorList>
            <person name="Sonnenschein E.C."/>
            <person name="Bech P.K."/>
        </authorList>
    </citation>
    <scope>NUCLEOTIDE SEQUENCE</scope>
    <source>
        <strain evidence="19">S2897</strain>
    </source>
</reference>
<accession>A0A0F4PQ42</accession>